<dbReference type="EMBL" id="CACVAY010000145">
    <property type="protein sequence ID" value="CAA6827843.1"/>
    <property type="molecule type" value="Genomic_DNA"/>
</dbReference>
<dbReference type="InterPro" id="IPR036188">
    <property type="entry name" value="FAD/NAD-bd_sf"/>
</dbReference>
<reference evidence="7" key="1">
    <citation type="submission" date="2020-01" db="EMBL/GenBank/DDBJ databases">
        <authorList>
            <person name="Meier V. D."/>
            <person name="Meier V D."/>
        </authorList>
    </citation>
    <scope>NUCLEOTIDE SEQUENCE</scope>
    <source>
        <strain evidence="7">HLG_WM_MAG_07</strain>
    </source>
</reference>
<dbReference type="SUPFAM" id="SSF51905">
    <property type="entry name" value="FAD/NAD(P)-binding domain"/>
    <property type="match status" value="1"/>
</dbReference>
<comment type="similarity">
    <text evidence="5">Belongs to the FAD-dependent oxidoreductase 2 family. FRD/SDH subfamily.</text>
</comment>
<dbReference type="InterPro" id="IPR050315">
    <property type="entry name" value="FAD-oxidoreductase_2"/>
</dbReference>
<keyword evidence="4 5" id="KW-0560">Oxidoreductase</keyword>
<dbReference type="PRINTS" id="PR00368">
    <property type="entry name" value="FADPNR"/>
</dbReference>
<evidence type="ECO:0000256" key="1">
    <source>
        <dbReference type="ARBA" id="ARBA00001974"/>
    </source>
</evidence>
<sequence length="475" mass="51563">MLNSLANPPNFTETTDVIVIGTGFAGLMAAIKLAQSGVSVKILDKRSSCGGNSIISDGVLVATGSSIQKKSGINDSAECLLEDMLIAGHSNQVELASIVAEQASDICEWLEKDLQVAFRQRVDQFGGHKVARSLTPIKALGTTIIHPMLEHLKSFGIIPQVRSQVIALSQDETGRINGVKVIPFKKNKHDKPIDNQPAQWIKARKAVILATGGFSADIDFRQQLDPRLDSTISCTNIKYTTAECMQAAIAVGADTVDMEHIQLAPFTSPDEKGYGVSAQFSSYTVFPYGLLINPVTGKRFVNEMADRKSRVDAMLALAQPCIGIADDVGIGLSGQPIDKCLKRKVVNKFSNLQELAAAYDIPERSLQRSIERYNTFIRIKQDKDFQKPILASALPLNPPYYAVRLWPKAHYTMGGLRINSRAQVMHESGHAIRGLYAAGEVTSGVHGISRLSTTAITECLVFGRIAGQQAAMEIV</sequence>
<proteinExistence type="inferred from homology"/>
<dbReference type="Pfam" id="PF00890">
    <property type="entry name" value="FAD_binding_2"/>
    <property type="match status" value="1"/>
</dbReference>
<gene>
    <name evidence="7" type="ORF">HELGO_WM8708</name>
</gene>
<dbReference type="EC" id="1.3.99.1" evidence="7"/>
<accession>A0A6S6UK07</accession>
<evidence type="ECO:0000313" key="7">
    <source>
        <dbReference type="EMBL" id="CAA6827843.1"/>
    </source>
</evidence>
<dbReference type="InterPro" id="IPR003953">
    <property type="entry name" value="FAD-dep_OxRdtase_2_FAD-bd"/>
</dbReference>
<organism evidence="7">
    <name type="scientific">uncultured Thiotrichaceae bacterium</name>
    <dbReference type="NCBI Taxonomy" id="298394"/>
    <lineage>
        <taxon>Bacteria</taxon>
        <taxon>Pseudomonadati</taxon>
        <taxon>Pseudomonadota</taxon>
        <taxon>Gammaproteobacteria</taxon>
        <taxon>Thiotrichales</taxon>
        <taxon>Thiotrichaceae</taxon>
        <taxon>environmental samples</taxon>
    </lineage>
</organism>
<dbReference type="PANTHER" id="PTHR43400">
    <property type="entry name" value="FUMARATE REDUCTASE"/>
    <property type="match status" value="1"/>
</dbReference>
<dbReference type="InterPro" id="IPR027477">
    <property type="entry name" value="Succ_DH/fumarate_Rdtase_cat_sf"/>
</dbReference>
<comment type="cofactor">
    <cofactor evidence="1">
        <name>FAD</name>
        <dbReference type="ChEBI" id="CHEBI:57692"/>
    </cofactor>
</comment>
<dbReference type="Gene3D" id="3.90.700.10">
    <property type="entry name" value="Succinate dehydrogenase/fumarate reductase flavoprotein, catalytic domain"/>
    <property type="match status" value="1"/>
</dbReference>
<keyword evidence="3 5" id="KW-0274">FAD</keyword>
<evidence type="ECO:0000256" key="5">
    <source>
        <dbReference type="RuleBase" id="RU366062"/>
    </source>
</evidence>
<feature type="domain" description="FAD-dependent oxidoreductase 2 FAD-binding" evidence="6">
    <location>
        <begin position="16"/>
        <end position="454"/>
    </location>
</feature>
<keyword evidence="2 5" id="KW-0285">Flavoprotein</keyword>
<dbReference type="AlphaFoldDB" id="A0A6S6UK07"/>
<dbReference type="NCBIfam" id="TIGR01813">
    <property type="entry name" value="flavo_cyto_c"/>
    <property type="match status" value="1"/>
</dbReference>
<evidence type="ECO:0000259" key="6">
    <source>
        <dbReference type="Pfam" id="PF00890"/>
    </source>
</evidence>
<evidence type="ECO:0000256" key="4">
    <source>
        <dbReference type="ARBA" id="ARBA00023002"/>
    </source>
</evidence>
<dbReference type="SUPFAM" id="SSF56425">
    <property type="entry name" value="Succinate dehydrogenase/fumarate reductase flavoprotein, catalytic domain"/>
    <property type="match status" value="1"/>
</dbReference>
<name>A0A6S6UK07_9GAMM</name>
<dbReference type="InterPro" id="IPR010960">
    <property type="entry name" value="Flavocytochrome_c"/>
</dbReference>
<dbReference type="GO" id="GO:0010181">
    <property type="term" value="F:FMN binding"/>
    <property type="evidence" value="ECO:0007669"/>
    <property type="project" value="InterPro"/>
</dbReference>
<dbReference type="GO" id="GO:0016491">
    <property type="term" value="F:oxidoreductase activity"/>
    <property type="evidence" value="ECO:0007669"/>
    <property type="project" value="UniProtKB-KW"/>
</dbReference>
<evidence type="ECO:0000256" key="3">
    <source>
        <dbReference type="ARBA" id="ARBA00022827"/>
    </source>
</evidence>
<evidence type="ECO:0000256" key="2">
    <source>
        <dbReference type="ARBA" id="ARBA00022630"/>
    </source>
</evidence>
<dbReference type="Gene3D" id="3.50.50.60">
    <property type="entry name" value="FAD/NAD(P)-binding domain"/>
    <property type="match status" value="1"/>
</dbReference>
<dbReference type="PANTHER" id="PTHR43400:SF7">
    <property type="entry name" value="FAD-DEPENDENT OXIDOREDUCTASE 2 FAD BINDING DOMAIN-CONTAINING PROTEIN"/>
    <property type="match status" value="1"/>
</dbReference>
<protein>
    <submittedName>
        <fullName evidence="7">Fumarate reductase flavoprotein subunit (EC)</fullName>
        <ecNumber evidence="7">1.3.99.1</ecNumber>
    </submittedName>
</protein>